<dbReference type="Gene3D" id="1.10.8.10">
    <property type="entry name" value="DNA helicase RuvA subunit, C-terminal domain"/>
    <property type="match status" value="1"/>
</dbReference>
<evidence type="ECO:0000256" key="5">
    <source>
        <dbReference type="ARBA" id="ARBA00023204"/>
    </source>
</evidence>
<dbReference type="InterPro" id="IPR003583">
    <property type="entry name" value="Hlx-hairpin-Hlx_DNA-bd_motif"/>
</dbReference>
<keyword evidence="5 6" id="KW-0234">DNA repair</keyword>
<dbReference type="InterPro" id="IPR010994">
    <property type="entry name" value="RuvA_2-like"/>
</dbReference>
<dbReference type="Pfam" id="PF14520">
    <property type="entry name" value="HHH_5"/>
    <property type="match status" value="1"/>
</dbReference>
<dbReference type="EMBL" id="JBHLZN010000001">
    <property type="protein sequence ID" value="MFB9884966.1"/>
    <property type="molecule type" value="Genomic_DNA"/>
</dbReference>
<dbReference type="HAMAP" id="MF_00031">
    <property type="entry name" value="DNA_HJ_migration_RuvA"/>
    <property type="match status" value="1"/>
</dbReference>
<evidence type="ECO:0000256" key="6">
    <source>
        <dbReference type="HAMAP-Rule" id="MF_00031"/>
    </source>
</evidence>
<evidence type="ECO:0000313" key="9">
    <source>
        <dbReference type="Proteomes" id="UP001589628"/>
    </source>
</evidence>
<dbReference type="SUPFAM" id="SSF47781">
    <property type="entry name" value="RuvA domain 2-like"/>
    <property type="match status" value="1"/>
</dbReference>
<protein>
    <recommendedName>
        <fullName evidence="6">Holliday junction branch migration complex subunit RuvA</fullName>
    </recommendedName>
</protein>
<keyword evidence="8" id="KW-0378">Hydrolase</keyword>
<feature type="region of interest" description="Domain I" evidence="6">
    <location>
        <begin position="1"/>
        <end position="64"/>
    </location>
</feature>
<dbReference type="SMART" id="SM00278">
    <property type="entry name" value="HhH1"/>
    <property type="match status" value="2"/>
</dbReference>
<keyword evidence="2 6" id="KW-0227">DNA damage</keyword>
<comment type="subcellular location">
    <subcellularLocation>
        <location evidence="6">Cytoplasm</location>
    </subcellularLocation>
</comment>
<evidence type="ECO:0000256" key="1">
    <source>
        <dbReference type="ARBA" id="ARBA00022490"/>
    </source>
</evidence>
<dbReference type="InterPro" id="IPR036267">
    <property type="entry name" value="RuvA_C_sf"/>
</dbReference>
<reference evidence="8 9" key="1">
    <citation type="submission" date="2024-09" db="EMBL/GenBank/DDBJ databases">
        <authorList>
            <person name="Sun Q."/>
            <person name="Mori K."/>
        </authorList>
    </citation>
    <scope>NUCLEOTIDE SEQUENCE [LARGE SCALE GENOMIC DNA]</scope>
    <source>
        <strain evidence="8 9">ATCC 51285</strain>
    </source>
</reference>
<dbReference type="NCBIfam" id="TIGR00084">
    <property type="entry name" value="ruvA"/>
    <property type="match status" value="1"/>
</dbReference>
<dbReference type="RefSeq" id="WP_027313403.1">
    <property type="nucleotide sequence ID" value="NZ_JAUESS010000002.1"/>
</dbReference>
<feature type="domain" description="Helix-hairpin-helix DNA-binding motif class 1" evidence="7">
    <location>
        <begin position="73"/>
        <end position="92"/>
    </location>
</feature>
<evidence type="ECO:0000256" key="4">
    <source>
        <dbReference type="ARBA" id="ARBA00023172"/>
    </source>
</evidence>
<keyword evidence="1 6" id="KW-0963">Cytoplasm</keyword>
<comment type="caution">
    <text evidence="6">Lacks conserved residue(s) required for the propagation of feature annotation.</text>
</comment>
<comment type="similarity">
    <text evidence="6">Belongs to the RuvA family.</text>
</comment>
<evidence type="ECO:0000259" key="7">
    <source>
        <dbReference type="SMART" id="SM00278"/>
    </source>
</evidence>
<comment type="caution">
    <text evidence="8">The sequence shown here is derived from an EMBL/GenBank/DDBJ whole genome shotgun (WGS) entry which is preliminary data.</text>
</comment>
<keyword evidence="4 6" id="KW-0233">DNA recombination</keyword>
<name>A0ABV5Z6Q9_9GAMM</name>
<dbReference type="SUPFAM" id="SSF46929">
    <property type="entry name" value="DNA helicase RuvA subunit, C-terminal domain"/>
    <property type="match status" value="1"/>
</dbReference>
<comment type="subunit">
    <text evidence="6">Homotetramer. Forms an RuvA(8)-RuvB(12)-Holliday junction (HJ) complex. HJ DNA is sandwiched between 2 RuvA tetramers; dsDNA enters through RuvA and exits via RuvB. An RuvB hexamer assembles on each DNA strand where it exits the tetramer. Each RuvB hexamer is contacted by two RuvA subunits (via domain III) on 2 adjacent RuvB subunits; this complex drives branch migration. In the full resolvosome a probable DNA-RuvA(4)-RuvB(12)-RuvC(2) complex forms which resolves the HJ.</text>
</comment>
<evidence type="ECO:0000256" key="2">
    <source>
        <dbReference type="ARBA" id="ARBA00022763"/>
    </source>
</evidence>
<dbReference type="Gene3D" id="1.10.150.20">
    <property type="entry name" value="5' to 3' exonuclease, C-terminal subdomain"/>
    <property type="match status" value="1"/>
</dbReference>
<proteinExistence type="inferred from homology"/>
<dbReference type="InterPro" id="IPR011114">
    <property type="entry name" value="RuvA_C"/>
</dbReference>
<feature type="domain" description="Helix-hairpin-helix DNA-binding motif class 1" evidence="7">
    <location>
        <begin position="108"/>
        <end position="127"/>
    </location>
</feature>
<dbReference type="CDD" id="cd14332">
    <property type="entry name" value="UBA_RuvA_C"/>
    <property type="match status" value="1"/>
</dbReference>
<evidence type="ECO:0000256" key="3">
    <source>
        <dbReference type="ARBA" id="ARBA00023125"/>
    </source>
</evidence>
<accession>A0ABV5Z6Q9</accession>
<dbReference type="Gene3D" id="2.40.50.140">
    <property type="entry name" value="Nucleic acid-binding proteins"/>
    <property type="match status" value="1"/>
</dbReference>
<dbReference type="Pfam" id="PF07499">
    <property type="entry name" value="RuvA_C"/>
    <property type="match status" value="1"/>
</dbReference>
<evidence type="ECO:0000313" key="8">
    <source>
        <dbReference type="EMBL" id="MFB9884966.1"/>
    </source>
</evidence>
<dbReference type="InterPro" id="IPR000085">
    <property type="entry name" value="RuvA"/>
</dbReference>
<dbReference type="InterPro" id="IPR013849">
    <property type="entry name" value="DNA_helicase_Holl-junc_RuvA_I"/>
</dbReference>
<feature type="region of interest" description="Domain III" evidence="6">
    <location>
        <begin position="156"/>
        <end position="210"/>
    </location>
</feature>
<dbReference type="SUPFAM" id="SSF50249">
    <property type="entry name" value="Nucleic acid-binding proteins"/>
    <property type="match status" value="1"/>
</dbReference>
<dbReference type="Proteomes" id="UP001589628">
    <property type="component" value="Unassembled WGS sequence"/>
</dbReference>
<comment type="function">
    <text evidence="6">The RuvA-RuvB-RuvC complex processes Holliday junction (HJ) DNA during genetic recombination and DNA repair, while the RuvA-RuvB complex plays an important role in the rescue of blocked DNA replication forks via replication fork reversal (RFR). RuvA specifically binds to HJ cruciform DNA, conferring on it an open structure. The RuvB hexamer acts as an ATP-dependent pump, pulling dsDNA into and through the RuvAB complex. HJ branch migration allows RuvC to scan DNA until it finds its consensus sequence, where it cleaves and resolves the cruciform DNA.</text>
</comment>
<keyword evidence="9" id="KW-1185">Reference proteome</keyword>
<sequence>MIGRLEGIILEKQPPQLLVDVAGVGYEVEASMQTHFRLPERGKKVVLYTHHLVREDAQLLYGFVERQERDLFRVLIKVNGVGPKLALAILSTLNIKELVTVVHHQDVQRLVKVPGVGKKTAERLLVELRDRLDGWLELQEPEHFSLQAQGVEVQLKEPDMRMEAEQALLALGYKPAEASRLLMQAEKQLPAEQRTLEALIKQALKMMAAG</sequence>
<keyword evidence="3 6" id="KW-0238">DNA-binding</keyword>
<comment type="domain">
    <text evidence="6">Has three domains with a flexible linker between the domains II and III and assumes an 'L' shape. Domain III is highly mobile and contacts RuvB.</text>
</comment>
<dbReference type="GO" id="GO:0016787">
    <property type="term" value="F:hydrolase activity"/>
    <property type="evidence" value="ECO:0007669"/>
    <property type="project" value="UniProtKB-KW"/>
</dbReference>
<organism evidence="8 9">
    <name type="scientific">Balneatrix alpica</name>
    <dbReference type="NCBI Taxonomy" id="75684"/>
    <lineage>
        <taxon>Bacteria</taxon>
        <taxon>Pseudomonadati</taxon>
        <taxon>Pseudomonadota</taxon>
        <taxon>Gammaproteobacteria</taxon>
        <taxon>Oceanospirillales</taxon>
        <taxon>Balneatrichaceae</taxon>
        <taxon>Balneatrix</taxon>
    </lineage>
</organism>
<dbReference type="GO" id="GO:0003678">
    <property type="term" value="F:DNA helicase activity"/>
    <property type="evidence" value="ECO:0007669"/>
    <property type="project" value="UniProtKB-EC"/>
</dbReference>
<dbReference type="Pfam" id="PF01330">
    <property type="entry name" value="RuvA_N"/>
    <property type="match status" value="1"/>
</dbReference>
<gene>
    <name evidence="6 8" type="primary">ruvA</name>
    <name evidence="8" type="ORF">ACFFLH_00895</name>
</gene>
<dbReference type="InterPro" id="IPR012340">
    <property type="entry name" value="NA-bd_OB-fold"/>
</dbReference>